<evidence type="ECO:0000313" key="1">
    <source>
        <dbReference type="EMBL" id="XBQ20480.1"/>
    </source>
</evidence>
<organism evidence="1">
    <name type="scientific">Marinobacter sp. MMG032</name>
    <dbReference type="NCBI Taxonomy" id="3158548"/>
    <lineage>
        <taxon>Bacteria</taxon>
        <taxon>Pseudomonadati</taxon>
        <taxon>Pseudomonadota</taxon>
        <taxon>Gammaproteobacteria</taxon>
        <taxon>Pseudomonadales</taxon>
        <taxon>Marinobacteraceae</taxon>
        <taxon>Marinobacter</taxon>
    </lineage>
</organism>
<dbReference type="RefSeq" id="WP_349343605.1">
    <property type="nucleotide sequence ID" value="NZ_CP157802.1"/>
</dbReference>
<accession>A0AAU7MPY2</accession>
<sequence>MPRRKKWEQGNVVEVELDDGSFSYGVVIEEPLVAFSEATFTERPEITTELFGKVAFQLWVMNSAIGKNGWPVIGDVPFKELSISEAMFYRYDIVSKKFYHYSDCTNHIPSTREACVGLECAAVWRKDHVEDRLQAHKEGGVCKWEESLRAENKP</sequence>
<name>A0AAU7MPY2_9GAMM</name>
<dbReference type="AlphaFoldDB" id="A0AAU7MPY2"/>
<reference evidence="1" key="1">
    <citation type="submission" date="2024-05" db="EMBL/GenBank/DDBJ databases">
        <title>Draft Genome Sequences of Flagellimonas sp. MMG031 and Marinobacter sp. MMG032 Isolated from the dinoflagellate Symbiodinium pilosum.</title>
        <authorList>
            <person name="Shikuma N.J."/>
            <person name="Farrell M.V."/>
        </authorList>
    </citation>
    <scope>NUCLEOTIDE SEQUENCE</scope>
    <source>
        <strain evidence="1">MMG032</strain>
    </source>
</reference>
<gene>
    <name evidence="1" type="ORF">ABNF92_04815</name>
</gene>
<protein>
    <submittedName>
        <fullName evidence="1">Imm26 family immunity protein</fullName>
    </submittedName>
</protein>
<proteinExistence type="predicted"/>
<dbReference type="EMBL" id="CP157802">
    <property type="protein sequence ID" value="XBQ20480.1"/>
    <property type="molecule type" value="Genomic_DNA"/>
</dbReference>
<dbReference type="InterPro" id="IPR029278">
    <property type="entry name" value="Imm26"/>
</dbReference>
<dbReference type="Pfam" id="PF15428">
    <property type="entry name" value="Imm26"/>
    <property type="match status" value="1"/>
</dbReference>
<dbReference type="KEGG" id="mamm:ABNF92_04815"/>